<evidence type="ECO:0000313" key="1">
    <source>
        <dbReference type="Proteomes" id="UP000095282"/>
    </source>
</evidence>
<dbReference type="Proteomes" id="UP000095282">
    <property type="component" value="Unplaced"/>
</dbReference>
<dbReference type="WBParaSite" id="Csp11.Scaffold629.g7817.t1">
    <property type="protein sequence ID" value="Csp11.Scaffold629.g7817.t1"/>
    <property type="gene ID" value="Csp11.Scaffold629.g7817"/>
</dbReference>
<reference evidence="2" key="1">
    <citation type="submission" date="2016-11" db="UniProtKB">
        <authorList>
            <consortium name="WormBaseParasite"/>
        </authorList>
    </citation>
    <scope>IDENTIFICATION</scope>
</reference>
<evidence type="ECO:0000313" key="2">
    <source>
        <dbReference type="WBParaSite" id="Csp11.Scaffold629.g7817.t1"/>
    </source>
</evidence>
<dbReference type="AlphaFoldDB" id="A0A1I7UC23"/>
<protein>
    <submittedName>
        <fullName evidence="2">Ubiquitin-like domain-containing protein</fullName>
    </submittedName>
</protein>
<keyword evidence="1" id="KW-1185">Reference proteome</keyword>
<sequence>MLPHITIRLVGQQNDRLWELIKVDPEIHVEELVNLIQTLTRIPPNFQQIEFRGERLPTVEHPLQTIKFGEELVVSHNHLIYWKTFLEMIEEIRKMTTSGATSARREIADRAQEQLAILRYSKFFHVYSSLSFEELKISCNLNFLVYNTKKYLDRSVLAYFEALYPKRKVELKDKTKNFAGIHLGVFVLVDGVASHYAKTLGDIPGIEEDINCIMIDSIEIFVYILLKLIGLGAEEVHVIPEVNKDEWVFIATKLSGFDF</sequence>
<proteinExistence type="predicted"/>
<name>A0A1I7UC23_9PELO</name>
<accession>A0A1I7UC23</accession>
<dbReference type="InterPro" id="IPR029071">
    <property type="entry name" value="Ubiquitin-like_domsf"/>
</dbReference>
<organism evidence="1 2">
    <name type="scientific">Caenorhabditis tropicalis</name>
    <dbReference type="NCBI Taxonomy" id="1561998"/>
    <lineage>
        <taxon>Eukaryota</taxon>
        <taxon>Metazoa</taxon>
        <taxon>Ecdysozoa</taxon>
        <taxon>Nematoda</taxon>
        <taxon>Chromadorea</taxon>
        <taxon>Rhabditida</taxon>
        <taxon>Rhabditina</taxon>
        <taxon>Rhabditomorpha</taxon>
        <taxon>Rhabditoidea</taxon>
        <taxon>Rhabditidae</taxon>
        <taxon>Peloderinae</taxon>
        <taxon>Caenorhabditis</taxon>
    </lineage>
</organism>
<dbReference type="SUPFAM" id="SSF54236">
    <property type="entry name" value="Ubiquitin-like"/>
    <property type="match status" value="1"/>
</dbReference>